<dbReference type="SUPFAM" id="SSF56436">
    <property type="entry name" value="C-type lectin-like"/>
    <property type="match status" value="1"/>
</dbReference>
<dbReference type="InterPro" id="IPR016186">
    <property type="entry name" value="C-type_lectin-like/link_sf"/>
</dbReference>
<reference evidence="2" key="5">
    <citation type="submission" date="2025-09" db="UniProtKB">
        <authorList>
            <consortium name="Ensembl"/>
        </authorList>
    </citation>
    <scope>IDENTIFICATION</scope>
</reference>
<organism evidence="2 3">
    <name type="scientific">Rhinolophus ferrumequinum</name>
    <name type="common">Greater horseshoe bat</name>
    <dbReference type="NCBI Taxonomy" id="59479"/>
    <lineage>
        <taxon>Eukaryota</taxon>
        <taxon>Metazoa</taxon>
        <taxon>Chordata</taxon>
        <taxon>Craniata</taxon>
        <taxon>Vertebrata</taxon>
        <taxon>Euteleostomi</taxon>
        <taxon>Mammalia</taxon>
        <taxon>Eutheria</taxon>
        <taxon>Laurasiatheria</taxon>
        <taxon>Chiroptera</taxon>
        <taxon>Yinpterochiroptera</taxon>
        <taxon>Rhinolophoidea</taxon>
        <taxon>Rhinolophidae</taxon>
        <taxon>Rhinolophinae</taxon>
        <taxon>Rhinolophus</taxon>
    </lineage>
</organism>
<dbReference type="Gene3D" id="3.10.100.10">
    <property type="entry name" value="Mannose-Binding Protein A, subunit A"/>
    <property type="match status" value="1"/>
</dbReference>
<keyword evidence="3" id="KW-1185">Reference proteome</keyword>
<evidence type="ECO:0000313" key="2">
    <source>
        <dbReference type="Ensembl" id="ENSRFEP00010017116.1"/>
    </source>
</evidence>
<name>A0A671EUZ3_RHIFE</name>
<reference evidence="2 3" key="2">
    <citation type="journal article" date="2018" name="Annu Rev Anim Biosci">
        <title>Bat Biology, Genomes, and the Bat1K Project: To Generate Chromosome-Level Genomes for All Living Bat Species.</title>
        <authorList>
            <person name="Teeling E.C."/>
            <person name="Vernes S.C."/>
            <person name="Davalos L.M."/>
            <person name="Ray D.A."/>
            <person name="Gilbert M.T.P."/>
            <person name="Myers E."/>
        </authorList>
    </citation>
    <scope>NUCLEOTIDE SEQUENCE</scope>
</reference>
<sequence length="66" mass="7661">MSKGGLWGWRRELSSDGVHRFWKEGEPNNLRDKDRVQLPGDGWNDTECSVEDLWICKKPFARCPGL</sequence>
<dbReference type="AlphaFoldDB" id="A0A671EUZ3"/>
<proteinExistence type="predicted"/>
<dbReference type="InterPro" id="IPR001304">
    <property type="entry name" value="C-type_lectin-like"/>
</dbReference>
<evidence type="ECO:0000313" key="3">
    <source>
        <dbReference type="Proteomes" id="UP000472240"/>
    </source>
</evidence>
<accession>A0A671EUZ3</accession>
<evidence type="ECO:0000259" key="1">
    <source>
        <dbReference type="PROSITE" id="PS50041"/>
    </source>
</evidence>
<reference evidence="3" key="3">
    <citation type="submission" date="2018-12" db="EMBL/GenBank/DDBJ databases">
        <title>G10K-VGP greater horseshoe bat female genome, primary haplotype.</title>
        <authorList>
            <person name="Teeling E."/>
            <person name="Myers G."/>
            <person name="Vernes S."/>
            <person name="Pippel M."/>
            <person name="Winkler S."/>
            <person name="Fedrigo O."/>
            <person name="Rhie A."/>
            <person name="Koren S."/>
            <person name="Phillippy A."/>
            <person name="Lewin H."/>
            <person name="Damas J."/>
            <person name="Howe K."/>
            <person name="Mountcastle J."/>
            <person name="Jarvis E.D."/>
        </authorList>
    </citation>
    <scope>NUCLEOTIDE SEQUENCE [LARGE SCALE GENOMIC DNA]</scope>
</reference>
<reference evidence="2" key="4">
    <citation type="submission" date="2025-08" db="UniProtKB">
        <authorList>
            <consortium name="Ensembl"/>
        </authorList>
    </citation>
    <scope>IDENTIFICATION</scope>
</reference>
<dbReference type="Proteomes" id="UP000472240">
    <property type="component" value="Chromosome 18"/>
</dbReference>
<dbReference type="GeneTree" id="ENSGT00960000189690"/>
<dbReference type="InterPro" id="IPR016187">
    <property type="entry name" value="CTDL_fold"/>
</dbReference>
<protein>
    <recommendedName>
        <fullName evidence="1">C-type lectin domain-containing protein</fullName>
    </recommendedName>
</protein>
<dbReference type="InParanoid" id="A0A671EUZ3"/>
<feature type="domain" description="C-type lectin" evidence="1">
    <location>
        <begin position="1"/>
        <end position="57"/>
    </location>
</feature>
<dbReference type="Ensembl" id="ENSRFET00010018675.1">
    <property type="protein sequence ID" value="ENSRFEP00010017116.1"/>
    <property type="gene ID" value="ENSRFEG00010011629.1"/>
</dbReference>
<dbReference type="PROSITE" id="PS50041">
    <property type="entry name" value="C_TYPE_LECTIN_2"/>
    <property type="match status" value="1"/>
</dbReference>
<reference evidence="2 3" key="1">
    <citation type="journal article" date="2015" name="Annu Rev Anim Biosci">
        <title>The Genome 10K Project: a way forward.</title>
        <authorList>
            <person name="Koepfli K.P."/>
            <person name="Paten B."/>
            <person name="O'Brien S.J."/>
            <person name="Koepfli K.P."/>
            <person name="Paten B."/>
            <person name="Antunes A."/>
            <person name="Belov K."/>
            <person name="Bustamante C."/>
            <person name="Castoe T.A."/>
            <person name="Clawson H."/>
            <person name="Crawford A.J."/>
            <person name="Diekhans M."/>
            <person name="Distel D."/>
            <person name="Durbin R."/>
            <person name="Earl D."/>
            <person name="Fujita M.K."/>
            <person name="Gamble T."/>
            <person name="Georges A."/>
            <person name="Gemmell N."/>
            <person name="Gilbert M.T."/>
            <person name="Graves J.M."/>
            <person name="Green R.E."/>
            <person name="Hickey G."/>
            <person name="Jarvis E.D."/>
            <person name="Johnson W."/>
            <person name="Komissarov A."/>
            <person name="Korf I."/>
            <person name="Kuhn R."/>
            <person name="Larkin D.M."/>
            <person name="Lewin H."/>
            <person name="Lopez J.V."/>
            <person name="Ma J."/>
            <person name="Marques-Bonet T."/>
            <person name="Miller W."/>
            <person name="Murphy R."/>
            <person name="Pevzner P."/>
            <person name="Shapiro B."/>
            <person name="Steiner C."/>
            <person name="Tamazian G."/>
            <person name="Venkatesh B."/>
            <person name="Wang J."/>
            <person name="Wayne R."/>
            <person name="Wiley E."/>
            <person name="Yang H."/>
            <person name="Zhang G."/>
            <person name="Haussler D."/>
            <person name="Ryder O."/>
            <person name="O'Brien S.J."/>
        </authorList>
    </citation>
    <scope>NUCLEOTIDE SEQUENCE</scope>
</reference>